<accession>A0A6M2DAJ5</accession>
<proteinExistence type="predicted"/>
<dbReference type="EMBL" id="GHWJ01010392">
    <property type="protein sequence ID" value="NOV43129.1"/>
    <property type="molecule type" value="Transcribed_RNA"/>
</dbReference>
<name>A0A6M2DAJ5_RHIMP</name>
<protein>
    <submittedName>
        <fullName evidence="2">Putative secreted protein</fullName>
    </submittedName>
</protein>
<dbReference type="AlphaFoldDB" id="A0A6M2DAJ5"/>
<keyword evidence="1" id="KW-0472">Membrane</keyword>
<evidence type="ECO:0000313" key="2">
    <source>
        <dbReference type="EMBL" id="NOV43129.1"/>
    </source>
</evidence>
<evidence type="ECO:0000256" key="1">
    <source>
        <dbReference type="SAM" id="Phobius"/>
    </source>
</evidence>
<feature type="transmembrane region" description="Helical" evidence="1">
    <location>
        <begin position="6"/>
        <end position="26"/>
    </location>
</feature>
<keyword evidence="1" id="KW-1133">Transmembrane helix</keyword>
<sequence length="85" mass="9950">MSRLHIPANIVTIVLIALTFINSQFVDDRVVECLNQTCVAGCHQVTLLMHWQNCYEDSEYYPVKKSKYTYMCFIFVHIFAVHYAN</sequence>
<keyword evidence="1" id="KW-0812">Transmembrane</keyword>
<organism evidence="2">
    <name type="scientific">Rhipicephalus microplus</name>
    <name type="common">Cattle tick</name>
    <name type="synonym">Boophilus microplus</name>
    <dbReference type="NCBI Taxonomy" id="6941"/>
    <lineage>
        <taxon>Eukaryota</taxon>
        <taxon>Metazoa</taxon>
        <taxon>Ecdysozoa</taxon>
        <taxon>Arthropoda</taxon>
        <taxon>Chelicerata</taxon>
        <taxon>Arachnida</taxon>
        <taxon>Acari</taxon>
        <taxon>Parasitiformes</taxon>
        <taxon>Ixodida</taxon>
        <taxon>Ixodoidea</taxon>
        <taxon>Ixodidae</taxon>
        <taxon>Rhipicephalinae</taxon>
        <taxon>Rhipicephalus</taxon>
        <taxon>Boophilus</taxon>
    </lineage>
</organism>
<reference evidence="2" key="1">
    <citation type="submission" date="2019-09" db="EMBL/GenBank/DDBJ databases">
        <title>Organ-specific transcriptomic study of the physiology of the cattle tick, Rhipicephalus microplus.</title>
        <authorList>
            <person name="Tirloni L."/>
            <person name="Braz G."/>
            <person name="Gandara A.C.P."/>
            <person name="Sabadin G.A."/>
            <person name="da Silva R.M."/>
            <person name="Guizzo M.G."/>
            <person name="Machado J.A."/>
            <person name="Costa E.P."/>
            <person name="Gomes H.F."/>
            <person name="Moraes J."/>
            <person name="Mota M.B.S."/>
            <person name="Mesquita R.D."/>
            <person name="Alvarenga P.H."/>
            <person name="Alves F."/>
            <person name="Seixas A."/>
            <person name="da Fonseca R.N."/>
            <person name="Fogaca A."/>
            <person name="Logullo C."/>
            <person name="Tanaka A."/>
            <person name="Daffre S."/>
            <person name="Termignoni C."/>
            <person name="Vaz I.S.Jr."/>
            <person name="Oliveira P.L."/>
            <person name="Ribeiro J.M."/>
        </authorList>
    </citation>
    <scope>NUCLEOTIDE SEQUENCE</scope>
    <source>
        <strain evidence="2">Porto Alegre</strain>
    </source>
</reference>